<evidence type="ECO:0000256" key="1">
    <source>
        <dbReference type="SAM" id="MobiDB-lite"/>
    </source>
</evidence>
<dbReference type="KEGG" id="bor:COCMIDRAFT_2088"/>
<dbReference type="EMBL" id="KI963935">
    <property type="protein sequence ID" value="EUC49020.1"/>
    <property type="molecule type" value="Genomic_DNA"/>
</dbReference>
<sequence length="679" mass="73585">MSADQGPSQPPAVATGSDKAPAPKAAATFSSFINKNTTGKKFAPKAARRRPAAASVPSSAPAPASTPAPETPASTAEPQAEPQSSNAPAVAPSTPAQLPTPVATQDLAVTVGPTPSDAPPDPAPSNAHIQSQVERESHLTVEHPPAQGLTTQYLEDDIQAGRSPKRRRIEPPAEPTQHTDEASPHQQPDAAGVQDGAQSPSTDTAQHPGDSQALPQPRKRRNPPWVAVNDPAGGDGERVAAAVPAQTSRQPPKPRARKKATEPATAQDGQDTPAVSRKTRKPKKARAALSSEVVEGPESEVGRIADEIVAAAVQRKPKARRRKRATTEGEEIDGFEGDAGMTQEKKRKGRPPRETTPSDAENQVIDPDVTYMDSLAARTVRWGKLSTREKEMRTIDWEAVKRRRREEDSKVIVSKAEQEAADRALAEAGAEIAAQAERGPILRLNADNIMELVPDSGTIDRGGDAERELDAMVVTEDQDITARLTTRSFMKNNKRFPNEFLLPGQGRRWNSELTELFYQGLRSFGTDFQMISQMFPGFTRRSIKTKFTREERENPQGVKEALQGRSELTNGGWGVFLEKSNKTEESFADADEIKRQMAAKEAEFKERIAAAQAEAQERKRQRELAGIDEDGNPLGDGAANKEDGKGKKKRGKNKQVAFQEEQGVEIVGHVGDDDTWGQE</sequence>
<dbReference type="Gene3D" id="1.20.58.1880">
    <property type="match status" value="1"/>
</dbReference>
<feature type="compositionally biased region" description="Polar residues" evidence="1">
    <location>
        <begin position="196"/>
        <end position="205"/>
    </location>
</feature>
<dbReference type="GO" id="GO:0001156">
    <property type="term" value="F:TFIIIC-class transcription factor complex binding"/>
    <property type="evidence" value="ECO:0007669"/>
    <property type="project" value="TreeGrafter"/>
</dbReference>
<dbReference type="GO" id="GO:0000126">
    <property type="term" value="C:transcription factor TFIIIB complex"/>
    <property type="evidence" value="ECO:0007669"/>
    <property type="project" value="TreeGrafter"/>
</dbReference>
<feature type="compositionally biased region" description="Low complexity" evidence="1">
    <location>
        <begin position="71"/>
        <end position="82"/>
    </location>
</feature>
<evidence type="ECO:0000313" key="3">
    <source>
        <dbReference type="EMBL" id="EUC49020.1"/>
    </source>
</evidence>
<reference evidence="3 4" key="1">
    <citation type="journal article" date="2013" name="PLoS Genet.">
        <title>Comparative genome structure, secondary metabolite, and effector coding capacity across Cochliobolus pathogens.</title>
        <authorList>
            <person name="Condon B.J."/>
            <person name="Leng Y."/>
            <person name="Wu D."/>
            <person name="Bushley K.E."/>
            <person name="Ohm R.A."/>
            <person name="Otillar R."/>
            <person name="Martin J."/>
            <person name="Schackwitz W."/>
            <person name="Grimwood J."/>
            <person name="MohdZainudin N."/>
            <person name="Xue C."/>
            <person name="Wang R."/>
            <person name="Manning V.A."/>
            <person name="Dhillon B."/>
            <person name="Tu Z.J."/>
            <person name="Steffenson B.J."/>
            <person name="Salamov A."/>
            <person name="Sun H."/>
            <person name="Lowry S."/>
            <person name="LaButti K."/>
            <person name="Han J."/>
            <person name="Copeland A."/>
            <person name="Lindquist E."/>
            <person name="Barry K."/>
            <person name="Schmutz J."/>
            <person name="Baker S.E."/>
            <person name="Ciuffetti L.M."/>
            <person name="Grigoriev I.V."/>
            <person name="Zhong S."/>
            <person name="Turgeon B.G."/>
        </authorList>
    </citation>
    <scope>NUCLEOTIDE SEQUENCE [LARGE SCALE GENOMIC DNA]</scope>
    <source>
        <strain evidence="3 4">ATCC 44560</strain>
    </source>
</reference>
<feature type="compositionally biased region" description="Basic residues" evidence="1">
    <location>
        <begin position="42"/>
        <end position="51"/>
    </location>
</feature>
<dbReference type="GeneID" id="19120003"/>
<evidence type="ECO:0000259" key="2">
    <source>
        <dbReference type="Pfam" id="PF15963"/>
    </source>
</evidence>
<feature type="compositionally biased region" description="Basic residues" evidence="1">
    <location>
        <begin position="315"/>
        <end position="324"/>
    </location>
</feature>
<feature type="domain" description="Transcription factor TFIIIB component B'' Myb" evidence="2">
    <location>
        <begin position="507"/>
        <end position="568"/>
    </location>
</feature>
<name>W6ZG64_COCMI</name>
<dbReference type="Pfam" id="PF15963">
    <property type="entry name" value="Myb_DNA-bind_7"/>
    <property type="match status" value="1"/>
</dbReference>
<feature type="compositionally biased region" description="Low complexity" evidence="1">
    <location>
        <begin position="287"/>
        <end position="296"/>
    </location>
</feature>
<dbReference type="PANTHER" id="PTHR22929">
    <property type="entry name" value="RNA POLYMERASE III TRANSCRIPTION INITIATION FACTOR B"/>
    <property type="match status" value="1"/>
</dbReference>
<feature type="region of interest" description="Disordered" evidence="1">
    <location>
        <begin position="609"/>
        <end position="679"/>
    </location>
</feature>
<evidence type="ECO:0000313" key="4">
    <source>
        <dbReference type="Proteomes" id="UP000054032"/>
    </source>
</evidence>
<protein>
    <recommendedName>
        <fullName evidence="2">Transcription factor TFIIIB component B'' Myb domain-containing protein</fullName>
    </recommendedName>
</protein>
<dbReference type="SUPFAM" id="SSF46689">
    <property type="entry name" value="Homeodomain-like"/>
    <property type="match status" value="1"/>
</dbReference>
<dbReference type="InterPro" id="IPR009057">
    <property type="entry name" value="Homeodomain-like_sf"/>
</dbReference>
<dbReference type="InterPro" id="IPR039467">
    <property type="entry name" value="TFIIIB_B''_Myb"/>
</dbReference>
<feature type="compositionally biased region" description="Basic and acidic residues" evidence="1">
    <location>
        <begin position="615"/>
        <end position="625"/>
    </location>
</feature>
<dbReference type="AlphaFoldDB" id="W6ZG64"/>
<proteinExistence type="predicted"/>
<dbReference type="PANTHER" id="PTHR22929:SF0">
    <property type="entry name" value="TRANSCRIPTION FACTOR TFIIIB COMPONENT B'' HOMOLOG"/>
    <property type="match status" value="1"/>
</dbReference>
<organism evidence="3 4">
    <name type="scientific">Bipolaris oryzae ATCC 44560</name>
    <dbReference type="NCBI Taxonomy" id="930090"/>
    <lineage>
        <taxon>Eukaryota</taxon>
        <taxon>Fungi</taxon>
        <taxon>Dikarya</taxon>
        <taxon>Ascomycota</taxon>
        <taxon>Pezizomycotina</taxon>
        <taxon>Dothideomycetes</taxon>
        <taxon>Pleosporomycetidae</taxon>
        <taxon>Pleosporales</taxon>
        <taxon>Pleosporineae</taxon>
        <taxon>Pleosporaceae</taxon>
        <taxon>Bipolaris</taxon>
    </lineage>
</organism>
<accession>W6ZG64</accession>
<dbReference type="eggNOG" id="KOG2009">
    <property type="taxonomic scope" value="Eukaryota"/>
</dbReference>
<gene>
    <name evidence="3" type="ORF">COCMIDRAFT_2088</name>
</gene>
<dbReference type="Proteomes" id="UP000054032">
    <property type="component" value="Unassembled WGS sequence"/>
</dbReference>
<feature type="compositionally biased region" description="Polar residues" evidence="1">
    <location>
        <begin position="28"/>
        <end position="39"/>
    </location>
</feature>
<feature type="compositionally biased region" description="Low complexity" evidence="1">
    <location>
        <begin position="52"/>
        <end position="63"/>
    </location>
</feature>
<dbReference type="OrthoDB" id="272624at2759"/>
<dbReference type="HOGENOM" id="CLU_406881_0_0_1"/>
<dbReference type="GO" id="GO:0070898">
    <property type="term" value="P:RNA polymerase III preinitiation complex assembly"/>
    <property type="evidence" value="ECO:0007669"/>
    <property type="project" value="TreeGrafter"/>
</dbReference>
<feature type="region of interest" description="Disordered" evidence="1">
    <location>
        <begin position="1"/>
        <end position="362"/>
    </location>
</feature>
<dbReference type="STRING" id="930090.W6ZG64"/>
<dbReference type="RefSeq" id="XP_007684370.1">
    <property type="nucleotide sequence ID" value="XM_007686180.1"/>
</dbReference>
<feature type="compositionally biased region" description="Basic residues" evidence="1">
    <location>
        <begin position="277"/>
        <end position="286"/>
    </location>
</feature>
<keyword evidence="4" id="KW-1185">Reference proteome</keyword>